<sequence>MLGQLKLSSSSSDHGSKLLRPSQSSPHVASERGFNITITEPSTATRNRPEPKTRFKTGDCEDYCNQELQLIARSSLKVPKRNAFH</sequence>
<feature type="compositionally biased region" description="Polar residues" evidence="1">
    <location>
        <begin position="36"/>
        <end position="46"/>
    </location>
</feature>
<dbReference type="EMBL" id="BGPR01017314">
    <property type="protein sequence ID" value="GBN75746.1"/>
    <property type="molecule type" value="Genomic_DNA"/>
</dbReference>
<dbReference type="AlphaFoldDB" id="A0A4Y2RJZ1"/>
<evidence type="ECO:0000256" key="1">
    <source>
        <dbReference type="SAM" id="MobiDB-lite"/>
    </source>
</evidence>
<reference evidence="2 3" key="1">
    <citation type="journal article" date="2019" name="Sci. Rep.">
        <title>Orb-weaving spider Araneus ventricosus genome elucidates the spidroin gene catalogue.</title>
        <authorList>
            <person name="Kono N."/>
            <person name="Nakamura H."/>
            <person name="Ohtoshi R."/>
            <person name="Moran D.A.P."/>
            <person name="Shinohara A."/>
            <person name="Yoshida Y."/>
            <person name="Fujiwara M."/>
            <person name="Mori M."/>
            <person name="Tomita M."/>
            <person name="Arakawa K."/>
        </authorList>
    </citation>
    <scope>NUCLEOTIDE SEQUENCE [LARGE SCALE GENOMIC DNA]</scope>
</reference>
<feature type="region of interest" description="Disordered" evidence="1">
    <location>
        <begin position="1"/>
        <end position="56"/>
    </location>
</feature>
<gene>
    <name evidence="2" type="ORF">AVEN_156008_1</name>
</gene>
<proteinExistence type="predicted"/>
<evidence type="ECO:0000313" key="2">
    <source>
        <dbReference type="EMBL" id="GBN75746.1"/>
    </source>
</evidence>
<protein>
    <submittedName>
        <fullName evidence="2">Uncharacterized protein</fullName>
    </submittedName>
</protein>
<feature type="compositionally biased region" description="Low complexity" evidence="1">
    <location>
        <begin position="1"/>
        <end position="13"/>
    </location>
</feature>
<name>A0A4Y2RJZ1_ARAVE</name>
<evidence type="ECO:0000313" key="3">
    <source>
        <dbReference type="Proteomes" id="UP000499080"/>
    </source>
</evidence>
<feature type="compositionally biased region" description="Basic and acidic residues" evidence="1">
    <location>
        <begin position="47"/>
        <end position="56"/>
    </location>
</feature>
<comment type="caution">
    <text evidence="2">The sequence shown here is derived from an EMBL/GenBank/DDBJ whole genome shotgun (WGS) entry which is preliminary data.</text>
</comment>
<keyword evidence="3" id="KW-1185">Reference proteome</keyword>
<dbReference type="Proteomes" id="UP000499080">
    <property type="component" value="Unassembled WGS sequence"/>
</dbReference>
<organism evidence="2 3">
    <name type="scientific">Araneus ventricosus</name>
    <name type="common">Orbweaver spider</name>
    <name type="synonym">Epeira ventricosa</name>
    <dbReference type="NCBI Taxonomy" id="182803"/>
    <lineage>
        <taxon>Eukaryota</taxon>
        <taxon>Metazoa</taxon>
        <taxon>Ecdysozoa</taxon>
        <taxon>Arthropoda</taxon>
        <taxon>Chelicerata</taxon>
        <taxon>Arachnida</taxon>
        <taxon>Araneae</taxon>
        <taxon>Araneomorphae</taxon>
        <taxon>Entelegynae</taxon>
        <taxon>Araneoidea</taxon>
        <taxon>Araneidae</taxon>
        <taxon>Araneus</taxon>
    </lineage>
</organism>
<accession>A0A4Y2RJZ1</accession>